<dbReference type="OrthoDB" id="26985at2157"/>
<feature type="binding site" evidence="1">
    <location>
        <position position="98"/>
    </location>
    <ligand>
        <name>Mg(2+)</name>
        <dbReference type="ChEBI" id="CHEBI:18420"/>
    </ligand>
</feature>
<feature type="binding site" evidence="1">
    <location>
        <position position="134"/>
    </location>
    <ligand>
        <name>Mg(2+)</name>
        <dbReference type="ChEBI" id="CHEBI:18420"/>
    </ligand>
</feature>
<accession>A0B631</accession>
<dbReference type="GeneID" id="4462485"/>
<keyword evidence="1" id="KW-0479">Metal-binding</keyword>
<sequence length="223" mass="25969">MHPKEESNRSDLDDLIDALLKHFDEKDAAREEALRLSRIVIRLSSTAIRATHRRERREAESLLKDAREHLTTIKDLLVEHQDVRYSGFVDDAEQEFVEASVLYSLIFEGRMPTHEDLEVDPVSYLSGLGDLTGELRRNILELIRNGRPEDGEVLLEIMEEIYHMLMRFDYPDALMRGLRRKTDLTRSMIERTRGDITNALQIQSLERHLALLEDKLKGLYSKL</sequence>
<keyword evidence="1" id="KW-0460">Magnesium</keyword>
<dbReference type="InterPro" id="IPR002848">
    <property type="entry name" value="Translin_fam"/>
</dbReference>
<dbReference type="EMBL" id="CP000477">
    <property type="protein sequence ID" value="ABK14155.1"/>
    <property type="molecule type" value="Genomic_DNA"/>
</dbReference>
<dbReference type="Proteomes" id="UP000000674">
    <property type="component" value="Chromosome"/>
</dbReference>
<dbReference type="CDD" id="cd14820">
    <property type="entry name" value="TRAX"/>
    <property type="match status" value="1"/>
</dbReference>
<dbReference type="PANTHER" id="PTHR10741">
    <property type="entry name" value="TRANSLIN AND TRANSLIN ASSOCIATED PROTEIN X"/>
    <property type="match status" value="1"/>
</dbReference>
<dbReference type="Pfam" id="PF01997">
    <property type="entry name" value="Translin"/>
    <property type="match status" value="1"/>
</dbReference>
<dbReference type="KEGG" id="mtp:Mthe_0362"/>
<name>A0B631_METTP</name>
<dbReference type="InterPro" id="IPR036081">
    <property type="entry name" value="Translin_sf"/>
</dbReference>
<dbReference type="AlphaFoldDB" id="A0B631"/>
<dbReference type="HOGENOM" id="CLU_099315_0_0_2"/>
<dbReference type="STRING" id="349307.Mthe_0362"/>
<evidence type="ECO:0000313" key="2">
    <source>
        <dbReference type="EMBL" id="ABK14155.1"/>
    </source>
</evidence>
<proteinExistence type="predicted"/>
<dbReference type="GO" id="GO:0046872">
    <property type="term" value="F:metal ion binding"/>
    <property type="evidence" value="ECO:0007669"/>
    <property type="project" value="UniProtKB-KW"/>
</dbReference>
<reference evidence="2 3" key="1">
    <citation type="submission" date="2006-10" db="EMBL/GenBank/DDBJ databases">
        <title>Complete sequence of Methanosaeta thermophila PT.</title>
        <authorList>
            <consortium name="US DOE Joint Genome Institute"/>
            <person name="Copeland A."/>
            <person name="Lucas S."/>
            <person name="Lapidus A."/>
            <person name="Barry K."/>
            <person name="Detter J.C."/>
            <person name="Glavina del Rio T."/>
            <person name="Hammon N."/>
            <person name="Israni S."/>
            <person name="Pitluck S."/>
            <person name="Chain P."/>
            <person name="Malfatti S."/>
            <person name="Shin M."/>
            <person name="Vergez L."/>
            <person name="Schmutz J."/>
            <person name="Larimer F."/>
            <person name="Land M."/>
            <person name="Hauser L."/>
            <person name="Kyrpides N."/>
            <person name="Kim E."/>
            <person name="Smith K.S."/>
            <person name="Ingram-Smith C."/>
            <person name="Richardson P."/>
        </authorList>
    </citation>
    <scope>NUCLEOTIDE SEQUENCE [LARGE SCALE GENOMIC DNA]</scope>
    <source>
        <strain evidence="3">DSM 6194 / JCM 14653 / NBRC 101360 / PT</strain>
    </source>
</reference>
<keyword evidence="3" id="KW-1185">Reference proteome</keyword>
<evidence type="ECO:0000256" key="1">
    <source>
        <dbReference type="PIRSR" id="PIRSR602848-1"/>
    </source>
</evidence>
<organism evidence="2 3">
    <name type="scientific">Methanothrix thermoacetophila (strain DSM 6194 / JCM 14653 / NBRC 101360 / PT)</name>
    <name type="common">Methanosaeta thermophila</name>
    <dbReference type="NCBI Taxonomy" id="349307"/>
    <lineage>
        <taxon>Archaea</taxon>
        <taxon>Methanobacteriati</taxon>
        <taxon>Methanobacteriota</taxon>
        <taxon>Stenosarchaea group</taxon>
        <taxon>Methanomicrobia</taxon>
        <taxon>Methanotrichales</taxon>
        <taxon>Methanotrichaceae</taxon>
        <taxon>Methanothrix</taxon>
    </lineage>
</organism>
<dbReference type="Gene3D" id="1.20.58.2140">
    <property type="match status" value="1"/>
</dbReference>
<dbReference type="SUPFAM" id="SSF74784">
    <property type="entry name" value="Translin"/>
    <property type="match status" value="1"/>
</dbReference>
<gene>
    <name evidence="2" type="ordered locus">Mthe_0362</name>
</gene>
<dbReference type="RefSeq" id="WP_011695553.1">
    <property type="nucleotide sequence ID" value="NC_008553.1"/>
</dbReference>
<evidence type="ECO:0000313" key="3">
    <source>
        <dbReference type="Proteomes" id="UP000000674"/>
    </source>
</evidence>
<protein>
    <submittedName>
        <fullName evidence="2">Translin</fullName>
    </submittedName>
</protein>
<dbReference type="GO" id="GO:0043565">
    <property type="term" value="F:sequence-specific DNA binding"/>
    <property type="evidence" value="ECO:0007669"/>
    <property type="project" value="InterPro"/>
</dbReference>